<gene>
    <name evidence="11" type="ORF">Cri9333_3848</name>
</gene>
<protein>
    <recommendedName>
        <fullName evidence="1">non-specific serine/threonine protein kinase</fullName>
        <ecNumber evidence="1">2.7.11.1</ecNumber>
    </recommendedName>
</protein>
<keyword evidence="4 9" id="KW-0547">Nucleotide-binding</keyword>
<evidence type="ECO:0000256" key="1">
    <source>
        <dbReference type="ARBA" id="ARBA00012513"/>
    </source>
</evidence>
<evidence type="ECO:0000256" key="7">
    <source>
        <dbReference type="ARBA" id="ARBA00047899"/>
    </source>
</evidence>
<dbReference type="HOGENOM" id="CLU_000288_135_5_3"/>
<dbReference type="PANTHER" id="PTHR24363">
    <property type="entry name" value="SERINE/THREONINE PROTEIN KINASE"/>
    <property type="match status" value="1"/>
</dbReference>
<dbReference type="Pfam" id="PF00069">
    <property type="entry name" value="Pkinase"/>
    <property type="match status" value="1"/>
</dbReference>
<dbReference type="CDD" id="cd16383">
    <property type="entry name" value="GUN4"/>
    <property type="match status" value="1"/>
</dbReference>
<organism evidence="11 12">
    <name type="scientific">Crinalium epipsammum PCC 9333</name>
    <dbReference type="NCBI Taxonomy" id="1173022"/>
    <lineage>
        <taxon>Bacteria</taxon>
        <taxon>Bacillati</taxon>
        <taxon>Cyanobacteriota</taxon>
        <taxon>Cyanophyceae</taxon>
        <taxon>Gomontiellales</taxon>
        <taxon>Gomontiellaceae</taxon>
        <taxon>Crinalium</taxon>
    </lineage>
</organism>
<dbReference type="InterPro" id="IPR008629">
    <property type="entry name" value="GUN4-like"/>
</dbReference>
<dbReference type="Gene3D" id="1.10.10.1770">
    <property type="entry name" value="Gun4-like"/>
    <property type="match status" value="1"/>
</dbReference>
<dbReference type="AlphaFoldDB" id="K9W4I7"/>
<dbReference type="GO" id="GO:0004674">
    <property type="term" value="F:protein serine/threonine kinase activity"/>
    <property type="evidence" value="ECO:0007669"/>
    <property type="project" value="UniProtKB-KW"/>
</dbReference>
<dbReference type="EMBL" id="CP003620">
    <property type="protein sequence ID" value="AFZ14657.1"/>
    <property type="molecule type" value="Genomic_DNA"/>
</dbReference>
<dbReference type="PANTHER" id="PTHR24363:SF0">
    <property type="entry name" value="SERINE_THREONINE KINASE LIKE DOMAIN CONTAINING 1"/>
    <property type="match status" value="1"/>
</dbReference>
<evidence type="ECO:0000256" key="2">
    <source>
        <dbReference type="ARBA" id="ARBA00022527"/>
    </source>
</evidence>
<dbReference type="Proteomes" id="UP000010472">
    <property type="component" value="Chromosome"/>
</dbReference>
<evidence type="ECO:0000256" key="3">
    <source>
        <dbReference type="ARBA" id="ARBA00022679"/>
    </source>
</evidence>
<dbReference type="GO" id="GO:0106310">
    <property type="term" value="F:protein serine kinase activity"/>
    <property type="evidence" value="ECO:0007669"/>
    <property type="project" value="RHEA"/>
</dbReference>
<dbReference type="Gene3D" id="1.10.510.10">
    <property type="entry name" value="Transferase(Phosphotransferase) domain 1"/>
    <property type="match status" value="1"/>
</dbReference>
<dbReference type="eggNOG" id="COG0515">
    <property type="taxonomic scope" value="Bacteria"/>
</dbReference>
<keyword evidence="12" id="KW-1185">Reference proteome</keyword>
<dbReference type="SUPFAM" id="SSF56112">
    <property type="entry name" value="Protein kinase-like (PK-like)"/>
    <property type="match status" value="1"/>
</dbReference>
<sequence>MVYCLNLSCNNTLNPDAHKFCQNCGLPLLLRNRYRVIKPLGSGGFGRTYQAEDIDCMNAACVVKQFSPSSEIKADSTALKKAEELFNQEAERLFQLGEHPQVPRLLAYFEQEHSLYLVQELIDGHDLRRELVEQGAFSEQKIQQLLNDLLPILKIVHEHGVIHRDLKPENIMRRRKDGKLVLIDFGVSKQVTGTSLGQGTTVGTPGYAPIEQLRGQVFPASDLYSLGVTCISLLTNCLPRNDGSNNLYDALESRWIWRERLPQSSSFNPMLAQVLDKLLQERVKDRYQSAVEVMQDLTDDLTSDVGVDYSKLRDLLAIRKWREADLETRALMLKAASRLKEGWLTLADFDKFPIHDIHTINKLWSKYSKGSRLQVATTVLRAITDDLSSEVGIDYTYLRGLLAAGNWQEADAETVNLMLSASGRKKEGWIDLNSIRSFPCADLRTINRLWLKYSNGHFGFTVQKSIWESVGGNFDADVKIYKQFCDRIGWYTKGDLFYYSHLTFDLSAPKGHLPSGRAGDIALLIRVIGKFGGFGVERVTSLVSRLESCGIK</sequence>
<keyword evidence="2 11" id="KW-0723">Serine/threonine-protein kinase</keyword>
<evidence type="ECO:0000256" key="9">
    <source>
        <dbReference type="PROSITE-ProRule" id="PRU10141"/>
    </source>
</evidence>
<evidence type="ECO:0000256" key="6">
    <source>
        <dbReference type="ARBA" id="ARBA00022840"/>
    </source>
</evidence>
<dbReference type="InterPro" id="IPR000719">
    <property type="entry name" value="Prot_kinase_dom"/>
</dbReference>
<comment type="catalytic activity">
    <reaction evidence="7">
        <text>L-threonyl-[protein] + ATP = O-phospho-L-threonyl-[protein] + ADP + H(+)</text>
        <dbReference type="Rhea" id="RHEA:46608"/>
        <dbReference type="Rhea" id="RHEA-COMP:11060"/>
        <dbReference type="Rhea" id="RHEA-COMP:11605"/>
        <dbReference type="ChEBI" id="CHEBI:15378"/>
        <dbReference type="ChEBI" id="CHEBI:30013"/>
        <dbReference type="ChEBI" id="CHEBI:30616"/>
        <dbReference type="ChEBI" id="CHEBI:61977"/>
        <dbReference type="ChEBI" id="CHEBI:456216"/>
        <dbReference type="EC" id="2.7.11.1"/>
    </reaction>
</comment>
<dbReference type="EC" id="2.7.11.1" evidence="1"/>
<evidence type="ECO:0000313" key="11">
    <source>
        <dbReference type="EMBL" id="AFZ14657.1"/>
    </source>
</evidence>
<dbReference type="CDD" id="cd14014">
    <property type="entry name" value="STKc_PknB_like"/>
    <property type="match status" value="1"/>
</dbReference>
<comment type="catalytic activity">
    <reaction evidence="8">
        <text>L-seryl-[protein] + ATP = O-phospho-L-seryl-[protein] + ADP + H(+)</text>
        <dbReference type="Rhea" id="RHEA:17989"/>
        <dbReference type="Rhea" id="RHEA-COMP:9863"/>
        <dbReference type="Rhea" id="RHEA-COMP:11604"/>
        <dbReference type="ChEBI" id="CHEBI:15378"/>
        <dbReference type="ChEBI" id="CHEBI:29999"/>
        <dbReference type="ChEBI" id="CHEBI:30616"/>
        <dbReference type="ChEBI" id="CHEBI:83421"/>
        <dbReference type="ChEBI" id="CHEBI:456216"/>
        <dbReference type="EC" id="2.7.11.1"/>
    </reaction>
</comment>
<dbReference type="InterPro" id="IPR011009">
    <property type="entry name" value="Kinase-like_dom_sf"/>
</dbReference>
<evidence type="ECO:0000313" key="12">
    <source>
        <dbReference type="Proteomes" id="UP000010472"/>
    </source>
</evidence>
<dbReference type="KEGG" id="cep:Cri9333_3848"/>
<dbReference type="InterPro" id="IPR017441">
    <property type="entry name" value="Protein_kinase_ATP_BS"/>
</dbReference>
<reference evidence="11 12" key="1">
    <citation type="submission" date="2012-06" db="EMBL/GenBank/DDBJ databases">
        <title>Finished chromosome of genome of Crinalium epipsammum PCC 9333.</title>
        <authorList>
            <consortium name="US DOE Joint Genome Institute"/>
            <person name="Gugger M."/>
            <person name="Coursin T."/>
            <person name="Rippka R."/>
            <person name="Tandeau De Marsac N."/>
            <person name="Huntemann M."/>
            <person name="Wei C.-L."/>
            <person name="Han J."/>
            <person name="Detter J.C."/>
            <person name="Han C."/>
            <person name="Tapia R."/>
            <person name="Davenport K."/>
            <person name="Daligault H."/>
            <person name="Erkkila T."/>
            <person name="Gu W."/>
            <person name="Munk A.C.C."/>
            <person name="Teshima H."/>
            <person name="Xu Y."/>
            <person name="Chain P."/>
            <person name="Chen A."/>
            <person name="Krypides N."/>
            <person name="Mavromatis K."/>
            <person name="Markowitz V."/>
            <person name="Szeto E."/>
            <person name="Ivanova N."/>
            <person name="Mikhailova N."/>
            <person name="Ovchinnikova G."/>
            <person name="Pagani I."/>
            <person name="Pati A."/>
            <person name="Goodwin L."/>
            <person name="Peters L."/>
            <person name="Pitluck S."/>
            <person name="Woyke T."/>
            <person name="Kerfeld C."/>
        </authorList>
    </citation>
    <scope>NUCLEOTIDE SEQUENCE [LARGE SCALE GENOMIC DNA]</scope>
    <source>
        <strain evidence="11 12">PCC 9333</strain>
    </source>
</reference>
<dbReference type="Gene3D" id="3.30.200.20">
    <property type="entry name" value="Phosphorylase Kinase, domain 1"/>
    <property type="match status" value="1"/>
</dbReference>
<feature type="domain" description="Protein kinase" evidence="10">
    <location>
        <begin position="34"/>
        <end position="298"/>
    </location>
</feature>
<dbReference type="PATRIC" id="fig|1173022.3.peg.4148"/>
<dbReference type="NCBIfam" id="NF045510">
    <property type="entry name" value="4Cys_prefix_kin"/>
    <property type="match status" value="1"/>
</dbReference>
<dbReference type="OrthoDB" id="437733at2"/>
<dbReference type="SMART" id="SM00220">
    <property type="entry name" value="S_TKc"/>
    <property type="match status" value="1"/>
</dbReference>
<evidence type="ECO:0000256" key="5">
    <source>
        <dbReference type="ARBA" id="ARBA00022777"/>
    </source>
</evidence>
<keyword evidence="5 11" id="KW-0418">Kinase</keyword>
<dbReference type="InterPro" id="IPR037215">
    <property type="entry name" value="GUN4-like_sf"/>
</dbReference>
<dbReference type="PROSITE" id="PS50011">
    <property type="entry name" value="PROTEIN_KINASE_DOM"/>
    <property type="match status" value="1"/>
</dbReference>
<evidence type="ECO:0000259" key="10">
    <source>
        <dbReference type="PROSITE" id="PS50011"/>
    </source>
</evidence>
<evidence type="ECO:0000256" key="4">
    <source>
        <dbReference type="ARBA" id="ARBA00022741"/>
    </source>
</evidence>
<keyword evidence="3 11" id="KW-0808">Transferase</keyword>
<dbReference type="PROSITE" id="PS00107">
    <property type="entry name" value="PROTEIN_KINASE_ATP"/>
    <property type="match status" value="1"/>
</dbReference>
<accession>K9W4I7</accession>
<dbReference type="GO" id="GO:0005524">
    <property type="term" value="F:ATP binding"/>
    <property type="evidence" value="ECO:0007669"/>
    <property type="project" value="UniProtKB-UniRule"/>
</dbReference>
<dbReference type="Pfam" id="PF05419">
    <property type="entry name" value="GUN4"/>
    <property type="match status" value="2"/>
</dbReference>
<proteinExistence type="predicted"/>
<dbReference type="SUPFAM" id="SSF140869">
    <property type="entry name" value="GUN4-like"/>
    <property type="match status" value="2"/>
</dbReference>
<dbReference type="RefSeq" id="WP_015204757.1">
    <property type="nucleotide sequence ID" value="NC_019753.1"/>
</dbReference>
<name>K9W4I7_9CYAN</name>
<dbReference type="STRING" id="1173022.Cri9333_3848"/>
<feature type="binding site" evidence="9">
    <location>
        <position position="64"/>
    </location>
    <ligand>
        <name>ATP</name>
        <dbReference type="ChEBI" id="CHEBI:30616"/>
    </ligand>
</feature>
<evidence type="ECO:0000256" key="8">
    <source>
        <dbReference type="ARBA" id="ARBA00048679"/>
    </source>
</evidence>
<keyword evidence="6 9" id="KW-0067">ATP-binding</keyword>
<dbReference type="Gene3D" id="1.25.40.620">
    <property type="match status" value="2"/>
</dbReference>